<dbReference type="RefSeq" id="YP_010655898.1">
    <property type="nucleotide sequence ID" value="NC_070832.1"/>
</dbReference>
<dbReference type="EMBL" id="MH834598">
    <property type="protein sequence ID" value="AYN55854.1"/>
    <property type="molecule type" value="Genomic_DNA"/>
</dbReference>
<sequence>MKPHRNFDSRWTVTESGFWEWSGALGRRGYGQFWDGMRTRKAHRYALELSTGLNPDRWTLACHTCDNPPCVNPGHLFWGTPAENSADMVAKGRSSYKRHRKVPPSERPKIAERRLRGEAARAIAREYGVSPAAIYKIVTEAGR</sequence>
<keyword evidence="1" id="KW-0378">Hydrolase</keyword>
<keyword evidence="1" id="KW-0255">Endonuclease</keyword>
<evidence type="ECO:0000313" key="1">
    <source>
        <dbReference type="EMBL" id="AYN55854.1"/>
    </source>
</evidence>
<accession>A0A3G2KA56</accession>
<dbReference type="InterPro" id="IPR044925">
    <property type="entry name" value="His-Me_finger_sf"/>
</dbReference>
<dbReference type="InterPro" id="IPR044930">
    <property type="entry name" value="Homing_endonuclease_His-Me"/>
</dbReference>
<keyword evidence="2" id="KW-1185">Reference proteome</keyword>
<gene>
    <name evidence="1" type="primary">79</name>
    <name evidence="1" type="ORF">PBI_AUXILIUM_79</name>
</gene>
<organism evidence="1 2">
    <name type="scientific">Arthrobacter phage Auxilium</name>
    <dbReference type="NCBI Taxonomy" id="2419948"/>
    <lineage>
        <taxon>Viruses</taxon>
        <taxon>Duplodnaviria</taxon>
        <taxon>Heunggongvirae</taxon>
        <taxon>Uroviricota</taxon>
        <taxon>Caudoviricetes</taxon>
        <taxon>Richievirus</taxon>
        <taxon>Richievirus auxilium</taxon>
    </lineage>
</organism>
<dbReference type="Gene3D" id="3.90.75.10">
    <property type="entry name" value="Homing Intron 3 (I-ppo) Encoded Endonuclease, Chain A"/>
    <property type="match status" value="1"/>
</dbReference>
<keyword evidence="1" id="KW-0540">Nuclease</keyword>
<reference evidence="1 2" key="1">
    <citation type="submission" date="2018-09" db="EMBL/GenBank/DDBJ databases">
        <authorList>
            <person name="Rimple P.A."/>
            <person name="Stoner T.H."/>
            <person name="Garlena R.A."/>
            <person name="Russell D.A."/>
            <person name="Pope W.H."/>
            <person name="Jacobs-Sera D."/>
            <person name="Hatfull G.F."/>
        </authorList>
    </citation>
    <scope>NUCLEOTIDE SEQUENCE [LARGE SCALE GENOMIC DNA]</scope>
</reference>
<proteinExistence type="predicted"/>
<dbReference type="KEGG" id="vg:77931766"/>
<evidence type="ECO:0000313" key="2">
    <source>
        <dbReference type="Proteomes" id="UP000266910"/>
    </source>
</evidence>
<name>A0A3G2KA56_9CAUD</name>
<protein>
    <submittedName>
        <fullName evidence="1">HNH endonuclease</fullName>
    </submittedName>
</protein>
<dbReference type="SUPFAM" id="SSF54060">
    <property type="entry name" value="His-Me finger endonucleases"/>
    <property type="match status" value="1"/>
</dbReference>
<dbReference type="Proteomes" id="UP000266910">
    <property type="component" value="Genome"/>
</dbReference>
<dbReference type="GeneID" id="77931766"/>
<dbReference type="GO" id="GO:0004519">
    <property type="term" value="F:endonuclease activity"/>
    <property type="evidence" value="ECO:0007669"/>
    <property type="project" value="UniProtKB-KW"/>
</dbReference>